<name>A0A3D8Q1Y2_9BACI</name>
<evidence type="ECO:0000313" key="2">
    <source>
        <dbReference type="EMBL" id="RDW22440.1"/>
    </source>
</evidence>
<evidence type="ECO:0000313" key="3">
    <source>
        <dbReference type="Proteomes" id="UP000257143"/>
    </source>
</evidence>
<reference evidence="3" key="1">
    <citation type="submission" date="2017-11" db="EMBL/GenBank/DDBJ databases">
        <authorList>
            <person name="Zhu W."/>
        </authorList>
    </citation>
    <scope>NUCLEOTIDE SEQUENCE [LARGE SCALE GENOMIC DNA]</scope>
    <source>
        <strain evidence="3">CAU 1183</strain>
    </source>
</reference>
<feature type="transmembrane region" description="Helical" evidence="1">
    <location>
        <begin position="6"/>
        <end position="28"/>
    </location>
</feature>
<dbReference type="Proteomes" id="UP000257143">
    <property type="component" value="Unassembled WGS sequence"/>
</dbReference>
<keyword evidence="1" id="KW-0812">Transmembrane</keyword>
<comment type="caution">
    <text evidence="2">The sequence shown here is derived from an EMBL/GenBank/DDBJ whole genome shotgun (WGS) entry which is preliminary data.</text>
</comment>
<gene>
    <name evidence="2" type="ORF">CWR48_01665</name>
</gene>
<dbReference type="AlphaFoldDB" id="A0A3D8Q1Y2"/>
<keyword evidence="1" id="KW-0472">Membrane</keyword>
<dbReference type="EMBL" id="PIOC01000001">
    <property type="protein sequence ID" value="RDW22440.1"/>
    <property type="molecule type" value="Genomic_DNA"/>
</dbReference>
<dbReference type="OrthoDB" id="2974734at2"/>
<evidence type="ECO:0000256" key="1">
    <source>
        <dbReference type="SAM" id="Phobius"/>
    </source>
</evidence>
<dbReference type="RefSeq" id="WP_115771300.1">
    <property type="nucleotide sequence ID" value="NZ_PIOC01000001.1"/>
</dbReference>
<evidence type="ECO:0008006" key="4">
    <source>
        <dbReference type="Google" id="ProtNLM"/>
    </source>
</evidence>
<organism evidence="2 3">
    <name type="scientific">Oceanobacillus arenosus</name>
    <dbReference type="NCBI Taxonomy" id="1229153"/>
    <lineage>
        <taxon>Bacteria</taxon>
        <taxon>Bacillati</taxon>
        <taxon>Bacillota</taxon>
        <taxon>Bacilli</taxon>
        <taxon>Bacillales</taxon>
        <taxon>Bacillaceae</taxon>
        <taxon>Oceanobacillus</taxon>
    </lineage>
</organism>
<accession>A0A3D8Q1Y2</accession>
<sequence>MHHWGFFPPFGFFFILIIALVISNIIMWRRIRKISTNSMSDALFILETRLAKGEINTDEYNEVKEALKK</sequence>
<keyword evidence="3" id="KW-1185">Reference proteome</keyword>
<proteinExistence type="predicted"/>
<protein>
    <recommendedName>
        <fullName evidence="4">SHOCT domain-containing protein</fullName>
    </recommendedName>
</protein>
<keyword evidence="1" id="KW-1133">Transmembrane helix</keyword>